<name>A0A1G6S0A5_9ACTN</name>
<comment type="similarity">
    <text evidence="1">Belongs to the GSP E family.</text>
</comment>
<dbReference type="InterPro" id="IPR001482">
    <property type="entry name" value="T2SS/T4SS_dom"/>
</dbReference>
<dbReference type="OrthoDB" id="9810761at2"/>
<sequence>MSHVTVELDRLRPRLAELGREARPADVAAEMRRLGWVVTDELLLSTVEALRRDATGAGVLEPLLALPGVTDVLVNGPDQVFVDRGHGLEQVALAFTDDDEVRRLASRLAARVGRRLDDSAPFVDARLPDGTRVHAVLGTLADPGTCLSLRVPAGRRFSLEDWVAVGSLPPGGAEVLRRLVACRAAFLVSGGTGSGKTTLLASLLSLVPAHERLLVVEDSRELAPDHPHCVRLEGRPPNAEGAGAVSLSDLVRQALRMRPDRVVLGEVRGAELCDLLTALNTGHEGGCGTVHANSADDVPARLEALAALGGMGRDALHSQVAAALDAVIHIRRDAAGLRRVGGVAVLVRDPGSGYVTTLPAVHFGPAGLTKGPGSAALERLLGR</sequence>
<accession>A0A1G6S0A5</accession>
<dbReference type="STRING" id="675864.SAMN04489747_0180"/>
<feature type="domain" description="Bacterial type II secretion system protein E" evidence="2">
    <location>
        <begin position="54"/>
        <end position="329"/>
    </location>
</feature>
<dbReference type="InterPro" id="IPR022399">
    <property type="entry name" value="TadA-like_ATPase"/>
</dbReference>
<evidence type="ECO:0000256" key="1">
    <source>
        <dbReference type="ARBA" id="ARBA00006611"/>
    </source>
</evidence>
<organism evidence="3 4">
    <name type="scientific">Auraticoccus monumenti</name>
    <dbReference type="NCBI Taxonomy" id="675864"/>
    <lineage>
        <taxon>Bacteria</taxon>
        <taxon>Bacillati</taxon>
        <taxon>Actinomycetota</taxon>
        <taxon>Actinomycetes</taxon>
        <taxon>Propionibacteriales</taxon>
        <taxon>Propionibacteriaceae</taxon>
        <taxon>Auraticoccus</taxon>
    </lineage>
</organism>
<dbReference type="EMBL" id="LT629688">
    <property type="protein sequence ID" value="SDD10350.1"/>
    <property type="molecule type" value="Genomic_DNA"/>
</dbReference>
<dbReference type="PANTHER" id="PTHR30486">
    <property type="entry name" value="TWITCHING MOTILITY PROTEIN PILT"/>
    <property type="match status" value="1"/>
</dbReference>
<evidence type="ECO:0000313" key="4">
    <source>
        <dbReference type="Proteomes" id="UP000198546"/>
    </source>
</evidence>
<dbReference type="Pfam" id="PF00437">
    <property type="entry name" value="T2SSE"/>
    <property type="match status" value="1"/>
</dbReference>
<dbReference type="InterPro" id="IPR027417">
    <property type="entry name" value="P-loop_NTPase"/>
</dbReference>
<dbReference type="AlphaFoldDB" id="A0A1G6S0A5"/>
<reference evidence="3 4" key="1">
    <citation type="submission" date="2016-10" db="EMBL/GenBank/DDBJ databases">
        <authorList>
            <person name="de Groot N.N."/>
        </authorList>
    </citation>
    <scope>NUCLEOTIDE SEQUENCE [LARGE SCALE GENOMIC DNA]</scope>
    <source>
        <strain evidence="3 4">MON 2.2</strain>
    </source>
</reference>
<evidence type="ECO:0000259" key="2">
    <source>
        <dbReference type="Pfam" id="PF00437"/>
    </source>
</evidence>
<protein>
    <submittedName>
        <fullName evidence="3">Pilus assembly protein CpaF</fullName>
    </submittedName>
</protein>
<dbReference type="GO" id="GO:0016887">
    <property type="term" value="F:ATP hydrolysis activity"/>
    <property type="evidence" value="ECO:0007669"/>
    <property type="project" value="InterPro"/>
</dbReference>
<dbReference type="Gene3D" id="3.30.450.380">
    <property type="match status" value="1"/>
</dbReference>
<dbReference type="NCBIfam" id="TIGR03819">
    <property type="entry name" value="heli_sec_ATPase"/>
    <property type="match status" value="1"/>
</dbReference>
<proteinExistence type="inferred from homology"/>
<keyword evidence="4" id="KW-1185">Reference proteome</keyword>
<dbReference type="CDD" id="cd01130">
    <property type="entry name" value="VirB11-like_ATPase"/>
    <property type="match status" value="1"/>
</dbReference>
<dbReference type="SUPFAM" id="SSF52540">
    <property type="entry name" value="P-loop containing nucleoside triphosphate hydrolases"/>
    <property type="match status" value="1"/>
</dbReference>
<dbReference type="Proteomes" id="UP000198546">
    <property type="component" value="Chromosome i"/>
</dbReference>
<dbReference type="InterPro" id="IPR050921">
    <property type="entry name" value="T4SS_GSP_E_ATPase"/>
</dbReference>
<gene>
    <name evidence="3" type="ORF">SAMN04489747_0180</name>
</gene>
<evidence type="ECO:0000313" key="3">
    <source>
        <dbReference type="EMBL" id="SDD10350.1"/>
    </source>
</evidence>
<dbReference type="PANTHER" id="PTHR30486:SF6">
    <property type="entry name" value="TYPE IV PILUS RETRACTATION ATPASE PILT"/>
    <property type="match status" value="1"/>
</dbReference>
<dbReference type="RefSeq" id="WP_090589729.1">
    <property type="nucleotide sequence ID" value="NZ_LT629688.1"/>
</dbReference>
<dbReference type="Gene3D" id="3.40.50.300">
    <property type="entry name" value="P-loop containing nucleotide triphosphate hydrolases"/>
    <property type="match status" value="1"/>
</dbReference>